<proteinExistence type="predicted"/>
<comment type="caution">
    <text evidence="2">The sequence shown here is derived from an EMBL/GenBank/DDBJ whole genome shotgun (WGS) entry which is preliminary data.</text>
</comment>
<evidence type="ECO:0000313" key="3">
    <source>
        <dbReference type="Proteomes" id="UP000324222"/>
    </source>
</evidence>
<sequence>MSRPSRTHGLHTPSRSLYCTTSSSSSFSSSPHIFSHHTPHNPLSQCQPGSSLLHTPLTAFSLPLHLPFSTSTSAFHHLTLTYTNTKHSKARELNILECLPENVLRHT</sequence>
<organism evidence="2 3">
    <name type="scientific">Portunus trituberculatus</name>
    <name type="common">Swimming crab</name>
    <name type="synonym">Neptunus trituberculatus</name>
    <dbReference type="NCBI Taxonomy" id="210409"/>
    <lineage>
        <taxon>Eukaryota</taxon>
        <taxon>Metazoa</taxon>
        <taxon>Ecdysozoa</taxon>
        <taxon>Arthropoda</taxon>
        <taxon>Crustacea</taxon>
        <taxon>Multicrustacea</taxon>
        <taxon>Malacostraca</taxon>
        <taxon>Eumalacostraca</taxon>
        <taxon>Eucarida</taxon>
        <taxon>Decapoda</taxon>
        <taxon>Pleocyemata</taxon>
        <taxon>Brachyura</taxon>
        <taxon>Eubrachyura</taxon>
        <taxon>Portunoidea</taxon>
        <taxon>Portunidae</taxon>
        <taxon>Portuninae</taxon>
        <taxon>Portunus</taxon>
    </lineage>
</organism>
<feature type="compositionally biased region" description="Low complexity" evidence="1">
    <location>
        <begin position="21"/>
        <end position="33"/>
    </location>
</feature>
<reference evidence="2 3" key="1">
    <citation type="submission" date="2019-05" db="EMBL/GenBank/DDBJ databases">
        <title>Another draft genome of Portunus trituberculatus and its Hox gene families provides insights of decapod evolution.</title>
        <authorList>
            <person name="Jeong J.-H."/>
            <person name="Song I."/>
            <person name="Kim S."/>
            <person name="Choi T."/>
            <person name="Kim D."/>
            <person name="Ryu S."/>
            <person name="Kim W."/>
        </authorList>
    </citation>
    <scope>NUCLEOTIDE SEQUENCE [LARGE SCALE GENOMIC DNA]</scope>
    <source>
        <tissue evidence="2">Muscle</tissue>
    </source>
</reference>
<feature type="region of interest" description="Disordered" evidence="1">
    <location>
        <begin position="1"/>
        <end position="47"/>
    </location>
</feature>
<protein>
    <submittedName>
        <fullName evidence="2">Uncharacterized protein</fullName>
    </submittedName>
</protein>
<evidence type="ECO:0000313" key="2">
    <source>
        <dbReference type="EMBL" id="MPC79810.1"/>
    </source>
</evidence>
<evidence type="ECO:0000256" key="1">
    <source>
        <dbReference type="SAM" id="MobiDB-lite"/>
    </source>
</evidence>
<name>A0A5B7I5G7_PORTR</name>
<accession>A0A5B7I5G7</accession>
<keyword evidence="3" id="KW-1185">Reference proteome</keyword>
<gene>
    <name evidence="2" type="ORF">E2C01_074356</name>
</gene>
<dbReference type="EMBL" id="VSRR010052155">
    <property type="protein sequence ID" value="MPC79810.1"/>
    <property type="molecule type" value="Genomic_DNA"/>
</dbReference>
<dbReference type="AlphaFoldDB" id="A0A5B7I5G7"/>
<dbReference type="Proteomes" id="UP000324222">
    <property type="component" value="Unassembled WGS sequence"/>
</dbReference>